<evidence type="ECO:0000256" key="1">
    <source>
        <dbReference type="SAM" id="Phobius"/>
    </source>
</evidence>
<dbReference type="InterPro" id="IPR046513">
    <property type="entry name" value="DUF6691"/>
</dbReference>
<evidence type="ECO:0000313" key="3">
    <source>
        <dbReference type="Proteomes" id="UP000313645"/>
    </source>
</evidence>
<sequence>MRTLLFAFVSGLIFGLGLLVSGMANPAKVLGFLDLAGAWDPSLALVMVGAILVGLFGFTVARRRRTSLLGHPMRLPDSTVIDRRLVIGGLLFGVGWGLAGFCPGPAMVALGAGKAKALIFVVAMVGGMVLFQVFQSLEQRQHRTVGS</sequence>
<keyword evidence="1" id="KW-0812">Transmembrane</keyword>
<gene>
    <name evidence="2" type="ORF">EZI54_10440</name>
</gene>
<reference evidence="2 3" key="1">
    <citation type="submission" date="2019-02" db="EMBL/GenBank/DDBJ databases">
        <title>Marinobacter halodurans sp. nov., a marine bacterium isolated from sea tidal flat.</title>
        <authorList>
            <person name="Yoo Y."/>
            <person name="Lee D.W."/>
            <person name="Kim B.S."/>
            <person name="Kim J.-J."/>
        </authorList>
    </citation>
    <scope>NUCLEOTIDE SEQUENCE [LARGE SCALE GENOMIC DNA]</scope>
    <source>
        <strain evidence="2 3">YJ-S3-2</strain>
    </source>
</reference>
<dbReference type="EMBL" id="SJDL01000013">
    <property type="protein sequence ID" value="TBW56050.1"/>
    <property type="molecule type" value="Genomic_DNA"/>
</dbReference>
<evidence type="ECO:0000313" key="2">
    <source>
        <dbReference type="EMBL" id="TBW56050.1"/>
    </source>
</evidence>
<keyword evidence="1" id="KW-0472">Membrane</keyword>
<keyword evidence="3" id="KW-1185">Reference proteome</keyword>
<accession>A0ABY1ZNG6</accession>
<organism evidence="2 3">
    <name type="scientific">Marinobacter halodurans</name>
    <dbReference type="NCBI Taxonomy" id="2528979"/>
    <lineage>
        <taxon>Bacteria</taxon>
        <taxon>Pseudomonadati</taxon>
        <taxon>Pseudomonadota</taxon>
        <taxon>Gammaproteobacteria</taxon>
        <taxon>Pseudomonadales</taxon>
        <taxon>Marinobacteraceae</taxon>
        <taxon>Marinobacter</taxon>
    </lineage>
</organism>
<protein>
    <submittedName>
        <fullName evidence="2">YeeE/YedE family protein</fullName>
    </submittedName>
</protein>
<keyword evidence="1" id="KW-1133">Transmembrane helix</keyword>
<dbReference type="Pfam" id="PF20398">
    <property type="entry name" value="DUF6691"/>
    <property type="match status" value="1"/>
</dbReference>
<dbReference type="RefSeq" id="WP_131481711.1">
    <property type="nucleotide sequence ID" value="NZ_SJDL01000013.1"/>
</dbReference>
<dbReference type="Proteomes" id="UP000313645">
    <property type="component" value="Unassembled WGS sequence"/>
</dbReference>
<feature type="transmembrane region" description="Helical" evidence="1">
    <location>
        <begin position="85"/>
        <end position="111"/>
    </location>
</feature>
<comment type="caution">
    <text evidence="2">The sequence shown here is derived from an EMBL/GenBank/DDBJ whole genome shotgun (WGS) entry which is preliminary data.</text>
</comment>
<feature type="transmembrane region" description="Helical" evidence="1">
    <location>
        <begin position="42"/>
        <end position="64"/>
    </location>
</feature>
<proteinExistence type="predicted"/>
<name>A0ABY1ZNG6_9GAMM</name>
<feature type="transmembrane region" description="Helical" evidence="1">
    <location>
        <begin position="117"/>
        <end position="134"/>
    </location>
</feature>